<feature type="domain" description="Guanylate cyclase" evidence="3">
    <location>
        <begin position="93"/>
        <end position="205"/>
    </location>
</feature>
<dbReference type="InterPro" id="IPR027417">
    <property type="entry name" value="P-loop_NTPase"/>
</dbReference>
<feature type="region of interest" description="Disordered" evidence="1">
    <location>
        <begin position="1"/>
        <end position="28"/>
    </location>
</feature>
<organism evidence="4">
    <name type="scientific">uncultured Thermomicrobiales bacterium</name>
    <dbReference type="NCBI Taxonomy" id="1645740"/>
    <lineage>
        <taxon>Bacteria</taxon>
        <taxon>Pseudomonadati</taxon>
        <taxon>Thermomicrobiota</taxon>
        <taxon>Thermomicrobia</taxon>
        <taxon>Thermomicrobiales</taxon>
        <taxon>environmental samples</taxon>
    </lineage>
</organism>
<evidence type="ECO:0008006" key="5">
    <source>
        <dbReference type="Google" id="ProtNLM"/>
    </source>
</evidence>
<dbReference type="SUPFAM" id="SSF52540">
    <property type="entry name" value="P-loop containing nucleoside triphosphate hydrolases"/>
    <property type="match status" value="1"/>
</dbReference>
<dbReference type="SUPFAM" id="SSF55073">
    <property type="entry name" value="Nucleotide cyclase"/>
    <property type="match status" value="1"/>
</dbReference>
<dbReference type="GO" id="GO:0004016">
    <property type="term" value="F:adenylate cyclase activity"/>
    <property type="evidence" value="ECO:0007669"/>
    <property type="project" value="UniProtKB-ARBA"/>
</dbReference>
<dbReference type="PRINTS" id="PR00364">
    <property type="entry name" value="DISEASERSIST"/>
</dbReference>
<proteinExistence type="predicted"/>
<reference evidence="4" key="1">
    <citation type="submission" date="2020-02" db="EMBL/GenBank/DDBJ databases">
        <authorList>
            <person name="Meier V. D."/>
        </authorList>
    </citation>
    <scope>NUCLEOTIDE SEQUENCE</scope>
    <source>
        <strain evidence="4">AVDCRST_MAG19</strain>
    </source>
</reference>
<dbReference type="EMBL" id="CADCWL010000260">
    <property type="protein sequence ID" value="CAA9586649.1"/>
    <property type="molecule type" value="Genomic_DNA"/>
</dbReference>
<evidence type="ECO:0000256" key="1">
    <source>
        <dbReference type="SAM" id="MobiDB-lite"/>
    </source>
</evidence>
<dbReference type="Gene3D" id="3.30.70.1230">
    <property type="entry name" value="Nucleotide cyclase"/>
    <property type="match status" value="1"/>
</dbReference>
<evidence type="ECO:0000259" key="2">
    <source>
        <dbReference type="PROSITE" id="PS50043"/>
    </source>
</evidence>
<dbReference type="InterPro" id="IPR029787">
    <property type="entry name" value="Nucleotide_cyclase"/>
</dbReference>
<dbReference type="SMART" id="SM00421">
    <property type="entry name" value="HTH_LUXR"/>
    <property type="match status" value="1"/>
</dbReference>
<dbReference type="InterPro" id="IPR001054">
    <property type="entry name" value="A/G_cyclase"/>
</dbReference>
<dbReference type="PRINTS" id="PR00038">
    <property type="entry name" value="HTHLUXR"/>
</dbReference>
<gene>
    <name evidence="4" type="ORF">AVDCRST_MAG19-4871</name>
</gene>
<dbReference type="Pfam" id="PF25872">
    <property type="entry name" value="HTH_77"/>
    <property type="match status" value="1"/>
</dbReference>
<name>A0A6J4VVI0_9BACT</name>
<dbReference type="GO" id="GO:0009190">
    <property type="term" value="P:cyclic nucleotide biosynthetic process"/>
    <property type="evidence" value="ECO:0007669"/>
    <property type="project" value="InterPro"/>
</dbReference>
<dbReference type="SMART" id="SM00028">
    <property type="entry name" value="TPR"/>
    <property type="match status" value="4"/>
</dbReference>
<dbReference type="SUPFAM" id="SSF46894">
    <property type="entry name" value="C-terminal effector domain of the bipartite response regulators"/>
    <property type="match status" value="1"/>
</dbReference>
<dbReference type="Pfam" id="PF00196">
    <property type="entry name" value="GerE"/>
    <property type="match status" value="1"/>
</dbReference>
<dbReference type="SUPFAM" id="SSF48452">
    <property type="entry name" value="TPR-like"/>
    <property type="match status" value="2"/>
</dbReference>
<dbReference type="InterPro" id="IPR019734">
    <property type="entry name" value="TPR_rpt"/>
</dbReference>
<dbReference type="Gene3D" id="1.10.10.10">
    <property type="entry name" value="Winged helix-like DNA-binding domain superfamily/Winged helix DNA-binding domain"/>
    <property type="match status" value="1"/>
</dbReference>
<dbReference type="PROSITE" id="PS50125">
    <property type="entry name" value="GUANYLATE_CYCLASE_2"/>
    <property type="match status" value="1"/>
</dbReference>
<dbReference type="GO" id="GO:0006355">
    <property type="term" value="P:regulation of DNA-templated transcription"/>
    <property type="evidence" value="ECO:0007669"/>
    <property type="project" value="InterPro"/>
</dbReference>
<dbReference type="AlphaFoldDB" id="A0A6J4VVI0"/>
<dbReference type="PROSITE" id="PS50043">
    <property type="entry name" value="HTH_LUXR_2"/>
    <property type="match status" value="1"/>
</dbReference>
<dbReference type="InterPro" id="IPR036388">
    <property type="entry name" value="WH-like_DNA-bd_sf"/>
</dbReference>
<protein>
    <recommendedName>
        <fullName evidence="5">Tetratricopeptide repeat protein</fullName>
    </recommendedName>
</protein>
<dbReference type="GO" id="GO:0035556">
    <property type="term" value="P:intracellular signal transduction"/>
    <property type="evidence" value="ECO:0007669"/>
    <property type="project" value="InterPro"/>
</dbReference>
<dbReference type="PROSITE" id="PS00622">
    <property type="entry name" value="HTH_LUXR_1"/>
    <property type="match status" value="1"/>
</dbReference>
<feature type="region of interest" description="Disordered" evidence="1">
    <location>
        <begin position="48"/>
        <end position="78"/>
    </location>
</feature>
<dbReference type="InterPro" id="IPR058852">
    <property type="entry name" value="HTH_77"/>
</dbReference>
<sequence>MARGLGGRPPNTRCRGFADPGRGGSRLRRMTPARRLAIMAPILLTPRTGGTCRPMTAEPHPDLGAASDHGGATTDDAPGSALAPSRFLAGTVTLLFAEVEGSTRLWEKYPAAMPAAMERSEALLREAIAGAGGTVFAAVGDGLRAAFPDPAGAAAAALAGQRALAAADWSETGPIRVRMALHRGPAAPAAGDGAGPAVSRVDRLLAMGNGGQILLSERAAEAVRPDLPPGIALDDLGSRRLRDLGPPERVFQLVAPDLPAVFPPLRAPALGTGLPMPATPLVDRIDEVAAGNALLARPDVRILTLTGPGGVGKTRLAIAIASDLAPGFADGARFVDLAPIADPALVAPTMAQAFGLREASDRAPVEALVDLLGDQELLLVLDNFEQVAEAASTVAGLLVACPRVKALVTSRGALRVSGEQELPVTPLALPGATGPPSLDRLEESPAVRLFLARAWAVRPDLAVTAANAADIAAVCARLDGLPLAIEMAAAWTRVLPPAALLARLQRRLPLLTGGPRDLPARQQTMRNAIGWSYDLLDPAERNLFRRLSVFVGGFSLDAAEAVCGTAGGTDTAVLDGISSLNNKSLLRAVEGPDDEPRFRMLETVREFGLETLHDTGEADDVRALHAAFFVDLAERAEPELLGPEQPRWVERLEAEHDNLRAALTWAVERLEPVAALRLGGSLWLFWHIRGYVSEGRSWLERALALPLSGQVPDSVGAKARHRLGNLAITLGDFEAAQDRYAESLALWQGLGDERGIADGLNGLGMIASTRGRYAEARTLHLRALALRRARDDRTGTALSLMNLGLVADAEGDIARARESYAEAREVWRRLGDPNGLAYANVQLGRVMGRAGELAGGRELCEEGLSLFRGLPDESGMALALHNIGFLAYRANDYLRAATLYAESADLRRRLGDKPGLLACIEGLADVAAALGRAESAARLWASTEAGRQALATPLSPAAGAEREGALGAVRRALGDTAFAEAWSSGERMSIDQAADEATALAAPPAVPRSASTPPPGEPLLTPREVDVLRLLAEGRTSRQIAEELFVSHRTVSTHISSIFGKLGVSSRSAAAAYAIRHRLV</sequence>
<dbReference type="InterPro" id="IPR011990">
    <property type="entry name" value="TPR-like_helical_dom_sf"/>
</dbReference>
<evidence type="ECO:0000259" key="3">
    <source>
        <dbReference type="PROSITE" id="PS50125"/>
    </source>
</evidence>
<dbReference type="GO" id="GO:0003677">
    <property type="term" value="F:DNA binding"/>
    <property type="evidence" value="ECO:0007669"/>
    <property type="project" value="InterPro"/>
</dbReference>
<dbReference type="InterPro" id="IPR016032">
    <property type="entry name" value="Sig_transdc_resp-reg_C-effctor"/>
</dbReference>
<dbReference type="PANTHER" id="PTHR47691:SF3">
    <property type="entry name" value="HTH-TYPE TRANSCRIPTIONAL REGULATOR RV0890C-RELATED"/>
    <property type="match status" value="1"/>
</dbReference>
<dbReference type="PANTHER" id="PTHR47691">
    <property type="entry name" value="REGULATOR-RELATED"/>
    <property type="match status" value="1"/>
</dbReference>
<dbReference type="Gene3D" id="1.25.40.10">
    <property type="entry name" value="Tetratricopeptide repeat domain"/>
    <property type="match status" value="2"/>
</dbReference>
<accession>A0A6J4VVI0</accession>
<dbReference type="InterPro" id="IPR000792">
    <property type="entry name" value="Tscrpt_reg_LuxR_C"/>
</dbReference>
<feature type="domain" description="HTH luxR-type" evidence="2">
    <location>
        <begin position="1013"/>
        <end position="1078"/>
    </location>
</feature>
<evidence type="ECO:0000313" key="4">
    <source>
        <dbReference type="EMBL" id="CAA9586649.1"/>
    </source>
</evidence>
<dbReference type="Pfam" id="PF13424">
    <property type="entry name" value="TPR_12"/>
    <property type="match status" value="1"/>
</dbReference>
<dbReference type="SMART" id="SM00044">
    <property type="entry name" value="CYCc"/>
    <property type="match status" value="1"/>
</dbReference>
<dbReference type="Gene3D" id="3.40.50.300">
    <property type="entry name" value="P-loop containing nucleotide triphosphate hydrolases"/>
    <property type="match status" value="1"/>
</dbReference>
<dbReference type="CDD" id="cd06170">
    <property type="entry name" value="LuxR_C_like"/>
    <property type="match status" value="1"/>
</dbReference>